<dbReference type="InterPro" id="IPR022796">
    <property type="entry name" value="Chloroa_b-bind"/>
</dbReference>
<dbReference type="OrthoDB" id="423598at2759"/>
<name>A0A9Q0KW53_9MAGN</name>
<dbReference type="Proteomes" id="UP001141806">
    <property type="component" value="Unassembled WGS sequence"/>
</dbReference>
<gene>
    <name evidence="9" type="ORF">NE237_002567</name>
</gene>
<sequence length="138" mass="14753">MAATTSSSTVFRSTPFLGQTWGSNLNPLREVVSMGTGKFTMVIHGRWAMLGALGCITPEVLEKWVKVDFKESVWFKAGAQIFSKGGLDNLGNPNLVHGQSILAVLAFQVLPMGLVEGFRINGLEGLGDGNNLYPGGLL</sequence>
<comment type="subcellular location">
    <subcellularLocation>
        <location evidence="1 8">Plastid</location>
        <location evidence="1 8">Chloroplast thylakoid membrane</location>
    </subcellularLocation>
</comment>
<feature type="binding site" description="axial binding residue" evidence="7">
    <location>
        <position position="116"/>
    </location>
    <ligand>
        <name>chlorophyll b</name>
        <dbReference type="ChEBI" id="CHEBI:61721"/>
        <label>1</label>
    </ligand>
    <ligandPart>
        <name>Mg</name>
        <dbReference type="ChEBI" id="CHEBI:25107"/>
    </ligandPart>
</feature>
<dbReference type="PANTHER" id="PTHR21649">
    <property type="entry name" value="CHLOROPHYLL A/B BINDING PROTEIN"/>
    <property type="match status" value="1"/>
</dbReference>
<dbReference type="GO" id="GO:0009523">
    <property type="term" value="C:photosystem II"/>
    <property type="evidence" value="ECO:0007669"/>
    <property type="project" value="UniProtKB-KW"/>
</dbReference>
<keyword evidence="8" id="KW-0603">Photosystem I</keyword>
<keyword evidence="2 7" id="KW-0148">Chlorophyll</keyword>
<feature type="binding site" evidence="7">
    <location>
        <position position="90"/>
    </location>
    <ligand>
        <name>chlorophyll a</name>
        <dbReference type="ChEBI" id="CHEBI:58416"/>
        <label>1</label>
    </ligand>
</feature>
<dbReference type="EMBL" id="JAMYWD010000003">
    <property type="protein sequence ID" value="KAJ4977461.1"/>
    <property type="molecule type" value="Genomic_DNA"/>
</dbReference>
<dbReference type="SUPFAM" id="SSF103511">
    <property type="entry name" value="Chlorophyll a-b binding protein"/>
    <property type="match status" value="1"/>
</dbReference>
<dbReference type="AlphaFoldDB" id="A0A9Q0KW53"/>
<keyword evidence="4 8" id="KW-0602">Photosynthesis</keyword>
<keyword evidence="8" id="KW-0604">Photosystem II</keyword>
<dbReference type="Pfam" id="PF00504">
    <property type="entry name" value="Chloroa_b-bind"/>
    <property type="match status" value="1"/>
</dbReference>
<protein>
    <recommendedName>
        <fullName evidence="8">Chlorophyll a-b binding protein, chloroplastic</fullName>
    </recommendedName>
</protein>
<evidence type="ECO:0000256" key="5">
    <source>
        <dbReference type="ARBA" id="ARBA00022640"/>
    </source>
</evidence>
<keyword evidence="5 8" id="KW-0934">Plastid</keyword>
<dbReference type="Gene3D" id="1.10.3460.10">
    <property type="entry name" value="Chlorophyll a/b binding protein domain"/>
    <property type="match status" value="1"/>
</dbReference>
<feature type="binding site" evidence="7">
    <location>
        <position position="80"/>
    </location>
    <ligand>
        <name>chlorophyll a</name>
        <dbReference type="ChEBI" id="CHEBI:58416"/>
        <label>1</label>
    </ligand>
</feature>
<feature type="binding site" description="axial binding residue" evidence="7">
    <location>
        <position position="100"/>
    </location>
    <ligand>
        <name>chlorophyll b</name>
        <dbReference type="ChEBI" id="CHEBI:61721"/>
        <label>1</label>
    </ligand>
    <ligandPart>
        <name>Mg</name>
        <dbReference type="ChEBI" id="CHEBI:25107"/>
    </ligandPart>
</feature>
<dbReference type="InterPro" id="IPR001344">
    <property type="entry name" value="Chloro_AB-bd_pln"/>
</dbReference>
<evidence type="ECO:0000256" key="6">
    <source>
        <dbReference type="ARBA" id="ARBA00022991"/>
    </source>
</evidence>
<evidence type="ECO:0000256" key="3">
    <source>
        <dbReference type="ARBA" id="ARBA00022528"/>
    </source>
</evidence>
<keyword evidence="10" id="KW-1185">Reference proteome</keyword>
<evidence type="ECO:0000256" key="8">
    <source>
        <dbReference type="RuleBase" id="RU363080"/>
    </source>
</evidence>
<feature type="binding site" description="axial binding residue" evidence="7">
    <location>
        <position position="96"/>
    </location>
    <ligand>
        <name>chlorophyll b</name>
        <dbReference type="ChEBI" id="CHEBI:61721"/>
        <label>1</label>
    </ligand>
    <ligandPart>
        <name>Mg</name>
        <dbReference type="ChEBI" id="CHEBI:25107"/>
    </ligandPart>
</feature>
<feature type="binding site" description="axial binding residue" evidence="7">
    <location>
        <position position="46"/>
    </location>
    <ligand>
        <name>chlorophyll b</name>
        <dbReference type="ChEBI" id="CHEBI:61721"/>
        <label>1</label>
    </ligand>
    <ligandPart>
        <name>Mg</name>
        <dbReference type="ChEBI" id="CHEBI:25107"/>
    </ligandPart>
</feature>
<dbReference type="GO" id="GO:0009522">
    <property type="term" value="C:photosystem I"/>
    <property type="evidence" value="ECO:0007669"/>
    <property type="project" value="UniProtKB-KW"/>
</dbReference>
<comment type="caution">
    <text evidence="9">The sequence shown here is derived from an EMBL/GenBank/DDBJ whole genome shotgun (WGS) entry which is preliminary data.</text>
</comment>
<evidence type="ECO:0000256" key="2">
    <source>
        <dbReference type="ARBA" id="ARBA00022494"/>
    </source>
</evidence>
<keyword evidence="3 8" id="KW-0150">Chloroplast</keyword>
<comment type="similarity">
    <text evidence="8">Belongs to the light-harvesting chlorophyll a/b-binding (LHC) protein family.</text>
</comment>
<dbReference type="GO" id="GO:0016168">
    <property type="term" value="F:chlorophyll binding"/>
    <property type="evidence" value="ECO:0007669"/>
    <property type="project" value="UniProtKB-KW"/>
</dbReference>
<reference evidence="9" key="1">
    <citation type="journal article" date="2023" name="Plant J.">
        <title>The genome of the king protea, Protea cynaroides.</title>
        <authorList>
            <person name="Chang J."/>
            <person name="Duong T.A."/>
            <person name="Schoeman C."/>
            <person name="Ma X."/>
            <person name="Roodt D."/>
            <person name="Barker N."/>
            <person name="Li Z."/>
            <person name="Van de Peer Y."/>
            <person name="Mizrachi E."/>
        </authorList>
    </citation>
    <scope>NUCLEOTIDE SEQUENCE</scope>
    <source>
        <tissue evidence="9">Young leaves</tissue>
    </source>
</reference>
<evidence type="ECO:0000313" key="9">
    <source>
        <dbReference type="EMBL" id="KAJ4977461.1"/>
    </source>
</evidence>
<feature type="binding site" description="axial binding residue" evidence="7">
    <location>
        <position position="108"/>
    </location>
    <ligand>
        <name>chlorophyll b</name>
        <dbReference type="ChEBI" id="CHEBI:61721"/>
        <label>1</label>
    </ligand>
    <ligandPart>
        <name>Mg</name>
        <dbReference type="ChEBI" id="CHEBI:25107"/>
    </ligandPart>
</feature>
<organism evidence="9 10">
    <name type="scientific">Protea cynaroides</name>
    <dbReference type="NCBI Taxonomy" id="273540"/>
    <lineage>
        <taxon>Eukaryota</taxon>
        <taxon>Viridiplantae</taxon>
        <taxon>Streptophyta</taxon>
        <taxon>Embryophyta</taxon>
        <taxon>Tracheophyta</taxon>
        <taxon>Spermatophyta</taxon>
        <taxon>Magnoliopsida</taxon>
        <taxon>Proteales</taxon>
        <taxon>Proteaceae</taxon>
        <taxon>Protea</taxon>
    </lineage>
</organism>
<evidence type="ECO:0000256" key="4">
    <source>
        <dbReference type="ARBA" id="ARBA00022531"/>
    </source>
</evidence>
<comment type="function">
    <text evidence="8">The light-harvesting complex (LHC) functions as a light receptor, it captures and delivers excitation energy to photosystems with which it is closely associated.</text>
</comment>
<dbReference type="GO" id="GO:0009535">
    <property type="term" value="C:chloroplast thylakoid membrane"/>
    <property type="evidence" value="ECO:0007669"/>
    <property type="project" value="UniProtKB-SubCell"/>
</dbReference>
<feature type="binding site" description="axial binding residue" evidence="7">
    <location>
        <position position="126"/>
    </location>
    <ligand>
        <name>chlorophyll b</name>
        <dbReference type="ChEBI" id="CHEBI:61721"/>
        <label>1</label>
    </ligand>
    <ligandPart>
        <name>Mg</name>
        <dbReference type="ChEBI" id="CHEBI:25107"/>
    </ligandPart>
</feature>
<dbReference type="GO" id="GO:0009765">
    <property type="term" value="P:photosynthesis, light harvesting"/>
    <property type="evidence" value="ECO:0007669"/>
    <property type="project" value="InterPro"/>
</dbReference>
<evidence type="ECO:0000256" key="1">
    <source>
        <dbReference type="ARBA" id="ARBA00004334"/>
    </source>
</evidence>
<proteinExistence type="inferred from homology"/>
<keyword evidence="6 8" id="KW-0157">Chromophore</keyword>
<keyword evidence="8" id="KW-0793">Thylakoid</keyword>
<feature type="binding site" evidence="7">
    <location>
        <position position="44"/>
    </location>
    <ligand>
        <name>chlorophyll a</name>
        <dbReference type="ChEBI" id="CHEBI:58416"/>
        <label>1</label>
    </ligand>
</feature>
<evidence type="ECO:0000256" key="7">
    <source>
        <dbReference type="PIRSR" id="PIRSR601344-1"/>
    </source>
</evidence>
<evidence type="ECO:0000313" key="10">
    <source>
        <dbReference type="Proteomes" id="UP001141806"/>
    </source>
</evidence>
<accession>A0A9Q0KW53</accession>